<evidence type="ECO:0000313" key="21">
    <source>
        <dbReference type="Proteomes" id="UP000190897"/>
    </source>
</evidence>
<dbReference type="SMART" id="SM00896">
    <property type="entry name" value="FDX-ACB"/>
    <property type="match status" value="1"/>
</dbReference>
<comment type="cofactor">
    <cofactor evidence="15">
        <name>Mg(2+)</name>
        <dbReference type="ChEBI" id="CHEBI:18420"/>
    </cofactor>
    <text evidence="15">Binds 2 magnesium ions per tetramer.</text>
</comment>
<dbReference type="Pfam" id="PF03483">
    <property type="entry name" value="B3_4"/>
    <property type="match status" value="1"/>
</dbReference>
<dbReference type="SUPFAM" id="SSF54991">
    <property type="entry name" value="Anticodon-binding domain of PheRS"/>
    <property type="match status" value="1"/>
</dbReference>
<dbReference type="PANTHER" id="PTHR10947:SF0">
    <property type="entry name" value="PHENYLALANINE--TRNA LIGASE BETA SUBUNIT"/>
    <property type="match status" value="1"/>
</dbReference>
<keyword evidence="7 15" id="KW-0479">Metal-binding</keyword>
<evidence type="ECO:0000313" key="20">
    <source>
        <dbReference type="EMBL" id="SKB91591.1"/>
    </source>
</evidence>
<dbReference type="Gene3D" id="3.30.56.10">
    <property type="match status" value="2"/>
</dbReference>
<feature type="binding site" evidence="15">
    <location>
        <position position="478"/>
    </location>
    <ligand>
        <name>Mg(2+)</name>
        <dbReference type="ChEBI" id="CHEBI:18420"/>
        <note>shared with alpha subunit</note>
    </ligand>
</feature>
<keyword evidence="6 15" id="KW-0436">Ligase</keyword>
<dbReference type="InterPro" id="IPR005121">
    <property type="entry name" value="Fdx_antiC-bd"/>
</dbReference>
<evidence type="ECO:0000256" key="13">
    <source>
        <dbReference type="ARBA" id="ARBA00023146"/>
    </source>
</evidence>
<keyword evidence="5 16" id="KW-0820">tRNA-binding</keyword>
<dbReference type="GO" id="GO:0005524">
    <property type="term" value="F:ATP binding"/>
    <property type="evidence" value="ECO:0007669"/>
    <property type="project" value="UniProtKB-UniRule"/>
</dbReference>
<dbReference type="Pfam" id="PF03484">
    <property type="entry name" value="B5"/>
    <property type="match status" value="1"/>
</dbReference>
<dbReference type="PROSITE" id="PS51447">
    <property type="entry name" value="FDX_ACB"/>
    <property type="match status" value="1"/>
</dbReference>
<dbReference type="CDD" id="cd02796">
    <property type="entry name" value="tRNA_bind_bactPheRS"/>
    <property type="match status" value="1"/>
</dbReference>
<dbReference type="FunFam" id="3.30.70.380:FF:000001">
    <property type="entry name" value="Phenylalanine--tRNA ligase beta subunit"/>
    <property type="match status" value="1"/>
</dbReference>
<feature type="domain" description="FDX-ACB" evidence="18">
    <location>
        <begin position="716"/>
        <end position="808"/>
    </location>
</feature>
<evidence type="ECO:0000256" key="16">
    <source>
        <dbReference type="PROSITE-ProRule" id="PRU00209"/>
    </source>
</evidence>
<dbReference type="GO" id="GO:0006432">
    <property type="term" value="P:phenylalanyl-tRNA aminoacylation"/>
    <property type="evidence" value="ECO:0007669"/>
    <property type="project" value="UniProtKB-UniRule"/>
</dbReference>
<accession>A0A1T5F624</accession>
<evidence type="ECO:0000256" key="1">
    <source>
        <dbReference type="ARBA" id="ARBA00004496"/>
    </source>
</evidence>
<dbReference type="InterPro" id="IPR002547">
    <property type="entry name" value="tRNA-bd_dom"/>
</dbReference>
<keyword evidence="10 15" id="KW-0460">Magnesium</keyword>
<dbReference type="InterPro" id="IPR045864">
    <property type="entry name" value="aa-tRNA-synth_II/BPL/LPL"/>
</dbReference>
<dbReference type="OrthoDB" id="9805455at2"/>
<dbReference type="EMBL" id="FUZA01000003">
    <property type="protein sequence ID" value="SKB91591.1"/>
    <property type="molecule type" value="Genomic_DNA"/>
</dbReference>
<keyword evidence="12 15" id="KW-0648">Protein biosynthesis</keyword>
<feature type="binding site" evidence="15">
    <location>
        <position position="469"/>
    </location>
    <ligand>
        <name>Mg(2+)</name>
        <dbReference type="ChEBI" id="CHEBI:18420"/>
        <note>shared with alpha subunit</note>
    </ligand>
</feature>
<evidence type="ECO:0000259" key="17">
    <source>
        <dbReference type="PROSITE" id="PS50886"/>
    </source>
</evidence>
<evidence type="ECO:0000256" key="6">
    <source>
        <dbReference type="ARBA" id="ARBA00022598"/>
    </source>
</evidence>
<gene>
    <name evidence="15" type="primary">pheT</name>
    <name evidence="20" type="ORF">SAMN05660293_02822</name>
</gene>
<comment type="subunit">
    <text evidence="3 15">Tetramer of two alpha and two beta subunits.</text>
</comment>
<dbReference type="HAMAP" id="MF_00283">
    <property type="entry name" value="Phe_tRNA_synth_beta1"/>
    <property type="match status" value="1"/>
</dbReference>
<dbReference type="SUPFAM" id="SSF50249">
    <property type="entry name" value="Nucleic acid-binding proteins"/>
    <property type="match status" value="1"/>
</dbReference>
<dbReference type="GO" id="GO:0000049">
    <property type="term" value="F:tRNA binding"/>
    <property type="evidence" value="ECO:0007669"/>
    <property type="project" value="UniProtKB-UniRule"/>
</dbReference>
<dbReference type="GO" id="GO:0000287">
    <property type="term" value="F:magnesium ion binding"/>
    <property type="evidence" value="ECO:0007669"/>
    <property type="project" value="UniProtKB-UniRule"/>
</dbReference>
<evidence type="ECO:0000256" key="12">
    <source>
        <dbReference type="ARBA" id="ARBA00022917"/>
    </source>
</evidence>
<comment type="subcellular location">
    <subcellularLocation>
        <location evidence="1 15">Cytoplasm</location>
    </subcellularLocation>
</comment>
<dbReference type="InterPro" id="IPR033714">
    <property type="entry name" value="tRNA_bind_bactPheRS"/>
</dbReference>
<dbReference type="Gene3D" id="3.30.70.380">
    <property type="entry name" value="Ferrodoxin-fold anticodon-binding domain"/>
    <property type="match status" value="1"/>
</dbReference>
<evidence type="ECO:0000256" key="15">
    <source>
        <dbReference type="HAMAP-Rule" id="MF_00283"/>
    </source>
</evidence>
<protein>
    <recommendedName>
        <fullName evidence="15">Phenylalanine--tRNA ligase beta subunit</fullName>
        <ecNumber evidence="15">6.1.1.20</ecNumber>
    </recommendedName>
    <alternativeName>
        <fullName evidence="15">Phenylalanyl-tRNA synthetase beta subunit</fullName>
        <shortName evidence="15">PheRS</shortName>
    </alternativeName>
</protein>
<keyword evidence="21" id="KW-1185">Reference proteome</keyword>
<evidence type="ECO:0000256" key="2">
    <source>
        <dbReference type="ARBA" id="ARBA00008653"/>
    </source>
</evidence>
<evidence type="ECO:0000256" key="4">
    <source>
        <dbReference type="ARBA" id="ARBA00022490"/>
    </source>
</evidence>
<dbReference type="Pfam" id="PF03147">
    <property type="entry name" value="FDX-ACB"/>
    <property type="match status" value="1"/>
</dbReference>
<organism evidence="20 21">
    <name type="scientific">Dyadobacter psychrophilus</name>
    <dbReference type="NCBI Taxonomy" id="651661"/>
    <lineage>
        <taxon>Bacteria</taxon>
        <taxon>Pseudomonadati</taxon>
        <taxon>Bacteroidota</taxon>
        <taxon>Cytophagia</taxon>
        <taxon>Cytophagales</taxon>
        <taxon>Spirosomataceae</taxon>
        <taxon>Dyadobacter</taxon>
    </lineage>
</organism>
<dbReference type="Gene3D" id="2.40.50.140">
    <property type="entry name" value="Nucleic acid-binding proteins"/>
    <property type="match status" value="1"/>
</dbReference>
<evidence type="ECO:0000256" key="11">
    <source>
        <dbReference type="ARBA" id="ARBA00022884"/>
    </source>
</evidence>
<keyword evidence="4 15" id="KW-0963">Cytoplasm</keyword>
<dbReference type="STRING" id="651661.SAMN05660293_02822"/>
<dbReference type="AlphaFoldDB" id="A0A1T5F624"/>
<proteinExistence type="inferred from homology"/>
<name>A0A1T5F624_9BACT</name>
<comment type="catalytic activity">
    <reaction evidence="14 15">
        <text>tRNA(Phe) + L-phenylalanine + ATP = L-phenylalanyl-tRNA(Phe) + AMP + diphosphate + H(+)</text>
        <dbReference type="Rhea" id="RHEA:19413"/>
        <dbReference type="Rhea" id="RHEA-COMP:9668"/>
        <dbReference type="Rhea" id="RHEA-COMP:9699"/>
        <dbReference type="ChEBI" id="CHEBI:15378"/>
        <dbReference type="ChEBI" id="CHEBI:30616"/>
        <dbReference type="ChEBI" id="CHEBI:33019"/>
        <dbReference type="ChEBI" id="CHEBI:58095"/>
        <dbReference type="ChEBI" id="CHEBI:78442"/>
        <dbReference type="ChEBI" id="CHEBI:78531"/>
        <dbReference type="ChEBI" id="CHEBI:456215"/>
        <dbReference type="EC" id="6.1.1.20"/>
    </reaction>
</comment>
<dbReference type="InterPro" id="IPR036690">
    <property type="entry name" value="Fdx_antiC-bd_sf"/>
</dbReference>
<reference evidence="21" key="1">
    <citation type="submission" date="2017-02" db="EMBL/GenBank/DDBJ databases">
        <authorList>
            <person name="Varghese N."/>
            <person name="Submissions S."/>
        </authorList>
    </citation>
    <scope>NUCLEOTIDE SEQUENCE [LARGE SCALE GENOMIC DNA]</scope>
    <source>
        <strain evidence="21">DSM 22270</strain>
    </source>
</reference>
<dbReference type="InterPro" id="IPR012340">
    <property type="entry name" value="NA-bd_OB-fold"/>
</dbReference>
<evidence type="ECO:0000256" key="5">
    <source>
        <dbReference type="ARBA" id="ARBA00022555"/>
    </source>
</evidence>
<dbReference type="InterPro" id="IPR005147">
    <property type="entry name" value="tRNA_synthase_B5-dom"/>
</dbReference>
<feature type="binding site" evidence="15">
    <location>
        <position position="475"/>
    </location>
    <ligand>
        <name>Mg(2+)</name>
        <dbReference type="ChEBI" id="CHEBI:18420"/>
        <note>shared with alpha subunit</note>
    </ligand>
</feature>
<dbReference type="InterPro" id="IPR041616">
    <property type="entry name" value="PheRS_beta_core"/>
</dbReference>
<evidence type="ECO:0000256" key="7">
    <source>
        <dbReference type="ARBA" id="ARBA00022723"/>
    </source>
</evidence>
<evidence type="ECO:0000256" key="14">
    <source>
        <dbReference type="ARBA" id="ARBA00049255"/>
    </source>
</evidence>
<dbReference type="SMART" id="SM00874">
    <property type="entry name" value="B5"/>
    <property type="match status" value="1"/>
</dbReference>
<keyword evidence="9 15" id="KW-0067">ATP-binding</keyword>
<keyword evidence="8 15" id="KW-0547">Nucleotide-binding</keyword>
<dbReference type="Pfam" id="PF17759">
    <property type="entry name" value="tRNA_synthFbeta"/>
    <property type="match status" value="1"/>
</dbReference>
<dbReference type="PANTHER" id="PTHR10947">
    <property type="entry name" value="PHENYLALANYL-TRNA SYNTHETASE BETA CHAIN AND LEUCINE-RICH REPEAT-CONTAINING PROTEIN 47"/>
    <property type="match status" value="1"/>
</dbReference>
<feature type="domain" description="B5" evidence="19">
    <location>
        <begin position="415"/>
        <end position="491"/>
    </location>
</feature>
<dbReference type="InterPro" id="IPR045060">
    <property type="entry name" value="Phe-tRNA-ligase_IIc_bsu"/>
</dbReference>
<dbReference type="InterPro" id="IPR020825">
    <property type="entry name" value="Phe-tRNA_synthase-like_B3/B4"/>
</dbReference>
<evidence type="ECO:0000256" key="10">
    <source>
        <dbReference type="ARBA" id="ARBA00022842"/>
    </source>
</evidence>
<evidence type="ECO:0000259" key="19">
    <source>
        <dbReference type="PROSITE" id="PS51483"/>
    </source>
</evidence>
<dbReference type="NCBIfam" id="NF045760">
    <property type="entry name" value="YtpR"/>
    <property type="match status" value="1"/>
</dbReference>
<dbReference type="RefSeq" id="WP_082215738.1">
    <property type="nucleotide sequence ID" value="NZ_FUZA01000003.1"/>
</dbReference>
<dbReference type="FunFam" id="2.40.50.140:FF:000045">
    <property type="entry name" value="Phenylalanine--tRNA ligase beta subunit"/>
    <property type="match status" value="1"/>
</dbReference>
<evidence type="ECO:0000256" key="8">
    <source>
        <dbReference type="ARBA" id="ARBA00022741"/>
    </source>
</evidence>
<dbReference type="SMART" id="SM00873">
    <property type="entry name" value="B3_4"/>
    <property type="match status" value="1"/>
</dbReference>
<keyword evidence="13 15" id="KW-0030">Aminoacyl-tRNA synthetase</keyword>
<dbReference type="Gene3D" id="3.30.930.10">
    <property type="entry name" value="Bira Bifunctional Protein, Domain 2"/>
    <property type="match status" value="1"/>
</dbReference>
<evidence type="ECO:0000256" key="3">
    <source>
        <dbReference type="ARBA" id="ARBA00011209"/>
    </source>
</evidence>
<dbReference type="SUPFAM" id="SSF56037">
    <property type="entry name" value="PheT/TilS domain"/>
    <property type="match status" value="1"/>
</dbReference>
<dbReference type="Gene3D" id="3.50.40.10">
    <property type="entry name" value="Phenylalanyl-trna Synthetase, Chain B, domain 3"/>
    <property type="match status" value="1"/>
</dbReference>
<dbReference type="Proteomes" id="UP000190897">
    <property type="component" value="Unassembled WGS sequence"/>
</dbReference>
<dbReference type="SUPFAM" id="SSF46955">
    <property type="entry name" value="Putative DNA-binding domain"/>
    <property type="match status" value="1"/>
</dbReference>
<dbReference type="PROSITE" id="PS50886">
    <property type="entry name" value="TRBD"/>
    <property type="match status" value="1"/>
</dbReference>
<evidence type="ECO:0000259" key="18">
    <source>
        <dbReference type="PROSITE" id="PS51447"/>
    </source>
</evidence>
<keyword evidence="11 16" id="KW-0694">RNA-binding</keyword>
<dbReference type="GO" id="GO:0009328">
    <property type="term" value="C:phenylalanine-tRNA ligase complex"/>
    <property type="evidence" value="ECO:0007669"/>
    <property type="project" value="TreeGrafter"/>
</dbReference>
<feature type="binding site" evidence="15">
    <location>
        <position position="479"/>
    </location>
    <ligand>
        <name>Mg(2+)</name>
        <dbReference type="ChEBI" id="CHEBI:18420"/>
        <note>shared with alpha subunit</note>
    </ligand>
</feature>
<comment type="similarity">
    <text evidence="2 15">Belongs to the phenylalanyl-tRNA synthetase beta subunit family. Type 1 subfamily.</text>
</comment>
<dbReference type="InterPro" id="IPR004532">
    <property type="entry name" value="Phe-tRNA-ligase_IIc_bsu_bact"/>
</dbReference>
<evidence type="ECO:0000256" key="9">
    <source>
        <dbReference type="ARBA" id="ARBA00022840"/>
    </source>
</evidence>
<dbReference type="GO" id="GO:0004826">
    <property type="term" value="F:phenylalanine-tRNA ligase activity"/>
    <property type="evidence" value="ECO:0007669"/>
    <property type="project" value="UniProtKB-UniRule"/>
</dbReference>
<dbReference type="FunFam" id="3.50.40.10:FF:000001">
    <property type="entry name" value="Phenylalanine--tRNA ligase beta subunit"/>
    <property type="match status" value="1"/>
</dbReference>
<dbReference type="Pfam" id="PF01588">
    <property type="entry name" value="tRNA_bind"/>
    <property type="match status" value="1"/>
</dbReference>
<dbReference type="SUPFAM" id="SSF55681">
    <property type="entry name" value="Class II aaRS and biotin synthetases"/>
    <property type="match status" value="1"/>
</dbReference>
<dbReference type="InterPro" id="IPR005146">
    <property type="entry name" value="B3/B4_tRNA-bd"/>
</dbReference>
<dbReference type="EC" id="6.1.1.20" evidence="15"/>
<dbReference type="InterPro" id="IPR009061">
    <property type="entry name" value="DNA-bd_dom_put_sf"/>
</dbReference>
<dbReference type="CDD" id="cd00769">
    <property type="entry name" value="PheRS_beta_core"/>
    <property type="match status" value="1"/>
</dbReference>
<dbReference type="NCBIfam" id="TIGR00472">
    <property type="entry name" value="pheT_bact"/>
    <property type="match status" value="1"/>
</dbReference>
<sequence>MKISYKWLKELIEITESPEEIGKILTATGLEVEGIEEIESIKGGLQGVVIGEVLTREKHPEADRLSLTTVDVGGGNPLSIVCGAANVAAGQKVVVATVGATLYPTGSEQPLVLKKSKIRGALSEGMICAEDELGVGTSHDGILVLDTDLPNGTPASEYFGISSDYLIEIGLTPNRADAASHYGVARDLKAYFNREIKLASVDAFAVNNENLPFEVEVRNSEAAPRYTGLTISGLKVAESPDWLKQRLATIGIRSINNIVDITNYVCHELGQPMHAFDADKVIGNKVIVTMVPAGTTFVTLDGVERKLSDSDLMICNSGTNGNPEPMCIAGVFGGQTSGVTNETTSIFLESAYFSPIWVRKTAQRYALKTDSSFRFERGTDPNMPLYALKRAALLIQQIAGGTVSSNITDIYPEPVADFQVKMTYRNIDRLIGKSLDKTLIGNILNGLDIQIQNQTESGFTAIVPPYRVDVQREADVIEEILRIYGFGQVELSEALSSDYLSDFPVNDPEKLKLRVAELLVANGFNEMINNSLTKPDYHVAIAESIQGNPVKILNYLSEDLSVMRQTLIFSGLEVIAYNSNRRQKDLKLFEFGKTYNEIGEKYIEKERLAVFLTGNIGQESWFEKSREVIFHDLAGFVMQVLSALKIKDVERTEADAAIFKFGTTLTLNRKPVVTFGQLQASIAKKLDIKAPVFYADFDWDYMLKQYDAFVQYKEVAKFPEVRRDLSVVVNKKITFEELRQIAYKTERQLLRAVNVFDVYEGANLEGKKSYSVSFILQDDQQTLTDKVIDKTMQRLISAYEREFEAVIRK</sequence>
<dbReference type="PROSITE" id="PS51483">
    <property type="entry name" value="B5"/>
    <property type="match status" value="1"/>
</dbReference>
<feature type="domain" description="TRNA-binding" evidence="17">
    <location>
        <begin position="42"/>
        <end position="156"/>
    </location>
</feature>